<dbReference type="EMBL" id="JARBHB010000004">
    <property type="protein sequence ID" value="KAJ8886718.1"/>
    <property type="molecule type" value="Genomic_DNA"/>
</dbReference>
<evidence type="ECO:0000313" key="1">
    <source>
        <dbReference type="EMBL" id="KAJ8886718.1"/>
    </source>
</evidence>
<accession>A0ABQ9HS77</accession>
<dbReference type="Proteomes" id="UP001159363">
    <property type="component" value="Chromosome X"/>
</dbReference>
<protein>
    <recommendedName>
        <fullName evidence="3">Transposase</fullName>
    </recommendedName>
</protein>
<sequence length="78" mass="9509">MVRETGRRMAMYFTFICRRRNTQERTMRSIILIHMKYFSKHERIVRMIGWILCFVNNCHSERLKRIGQLSSEEVGRAE</sequence>
<gene>
    <name evidence="1" type="ORF">PR048_012930</name>
</gene>
<evidence type="ECO:0008006" key="3">
    <source>
        <dbReference type="Google" id="ProtNLM"/>
    </source>
</evidence>
<evidence type="ECO:0000313" key="2">
    <source>
        <dbReference type="Proteomes" id="UP001159363"/>
    </source>
</evidence>
<reference evidence="1 2" key="1">
    <citation type="submission" date="2023-02" db="EMBL/GenBank/DDBJ databases">
        <title>LHISI_Scaffold_Assembly.</title>
        <authorList>
            <person name="Stuart O.P."/>
            <person name="Cleave R."/>
            <person name="Magrath M.J.L."/>
            <person name="Mikheyev A.S."/>
        </authorList>
    </citation>
    <scope>NUCLEOTIDE SEQUENCE [LARGE SCALE GENOMIC DNA]</scope>
    <source>
        <strain evidence="1">Daus_M_001</strain>
        <tissue evidence="1">Leg muscle</tissue>
    </source>
</reference>
<organism evidence="1 2">
    <name type="scientific">Dryococelus australis</name>
    <dbReference type="NCBI Taxonomy" id="614101"/>
    <lineage>
        <taxon>Eukaryota</taxon>
        <taxon>Metazoa</taxon>
        <taxon>Ecdysozoa</taxon>
        <taxon>Arthropoda</taxon>
        <taxon>Hexapoda</taxon>
        <taxon>Insecta</taxon>
        <taxon>Pterygota</taxon>
        <taxon>Neoptera</taxon>
        <taxon>Polyneoptera</taxon>
        <taxon>Phasmatodea</taxon>
        <taxon>Verophasmatodea</taxon>
        <taxon>Anareolatae</taxon>
        <taxon>Phasmatidae</taxon>
        <taxon>Eurycanthinae</taxon>
        <taxon>Dryococelus</taxon>
    </lineage>
</organism>
<proteinExistence type="predicted"/>
<name>A0ABQ9HS77_9NEOP</name>
<comment type="caution">
    <text evidence="1">The sequence shown here is derived from an EMBL/GenBank/DDBJ whole genome shotgun (WGS) entry which is preliminary data.</text>
</comment>
<keyword evidence="2" id="KW-1185">Reference proteome</keyword>